<dbReference type="Proteomes" id="UP000260773">
    <property type="component" value="Unassembled WGS sequence"/>
</dbReference>
<evidence type="ECO:0000256" key="3">
    <source>
        <dbReference type="PROSITE-ProRule" id="PRU01248"/>
    </source>
</evidence>
<keyword evidence="2 3" id="KW-0238">DNA-binding</keyword>
<gene>
    <name evidence="5" type="ORF">DW070_11380</name>
</gene>
<evidence type="ECO:0000256" key="1">
    <source>
        <dbReference type="ARBA" id="ARBA00008857"/>
    </source>
</evidence>
<organism evidence="5 6">
    <name type="scientific">Coprococcus catus</name>
    <dbReference type="NCBI Taxonomy" id="116085"/>
    <lineage>
        <taxon>Bacteria</taxon>
        <taxon>Bacillati</taxon>
        <taxon>Bacillota</taxon>
        <taxon>Clostridia</taxon>
        <taxon>Lachnospirales</taxon>
        <taxon>Lachnospiraceae</taxon>
        <taxon>Coprococcus</taxon>
    </lineage>
</organism>
<dbReference type="AlphaFoldDB" id="A0A3E2TLY3"/>
<evidence type="ECO:0000313" key="6">
    <source>
        <dbReference type="Proteomes" id="UP000260773"/>
    </source>
</evidence>
<reference evidence="5 6" key="1">
    <citation type="submission" date="2018-08" db="EMBL/GenBank/DDBJ databases">
        <title>A genome reference for cultivated species of the human gut microbiota.</title>
        <authorList>
            <person name="Zou Y."/>
            <person name="Xue W."/>
            <person name="Luo G."/>
        </authorList>
    </citation>
    <scope>NUCLEOTIDE SEQUENCE [LARGE SCALE GENOMIC DNA]</scope>
    <source>
        <strain evidence="5 6">AF45-17</strain>
    </source>
</reference>
<dbReference type="SUPFAM" id="SSF56349">
    <property type="entry name" value="DNA breaking-rejoining enzymes"/>
    <property type="match status" value="1"/>
</dbReference>
<dbReference type="InterPro" id="IPR010998">
    <property type="entry name" value="Integrase_recombinase_N"/>
</dbReference>
<dbReference type="GO" id="GO:0003677">
    <property type="term" value="F:DNA binding"/>
    <property type="evidence" value="ECO:0007669"/>
    <property type="project" value="UniProtKB-UniRule"/>
</dbReference>
<proteinExistence type="inferred from homology"/>
<dbReference type="RefSeq" id="WP_015512817.1">
    <property type="nucleotide sequence ID" value="NZ_JAQDKA010000014.1"/>
</dbReference>
<dbReference type="GO" id="GO:0015074">
    <property type="term" value="P:DNA integration"/>
    <property type="evidence" value="ECO:0007669"/>
    <property type="project" value="InterPro"/>
</dbReference>
<dbReference type="PROSITE" id="PS51900">
    <property type="entry name" value="CB"/>
    <property type="match status" value="1"/>
</dbReference>
<evidence type="ECO:0000313" key="5">
    <source>
        <dbReference type="EMBL" id="RGB78581.1"/>
    </source>
</evidence>
<dbReference type="InterPro" id="IPR011010">
    <property type="entry name" value="DNA_brk_join_enz"/>
</dbReference>
<dbReference type="EMBL" id="QVEP01000029">
    <property type="protein sequence ID" value="RGB78581.1"/>
    <property type="molecule type" value="Genomic_DNA"/>
</dbReference>
<sequence>MYEKYFNKLREECLIRNRSSRTADTYINNIRHFMKWTGYKSMEDLSLQDARSFILEKRNSGLSSATCNFYNSSICFLYKHILHIP</sequence>
<dbReference type="Gene3D" id="1.10.150.130">
    <property type="match status" value="1"/>
</dbReference>
<accession>A0A3E2TLY3</accession>
<dbReference type="InterPro" id="IPR004107">
    <property type="entry name" value="Integrase_SAM-like_N"/>
</dbReference>
<comment type="similarity">
    <text evidence="1">Belongs to the 'phage' integrase family.</text>
</comment>
<dbReference type="Pfam" id="PF13495">
    <property type="entry name" value="Phage_int_SAM_4"/>
    <property type="match status" value="1"/>
</dbReference>
<feature type="domain" description="Core-binding (CB)" evidence="4">
    <location>
        <begin position="1"/>
        <end position="82"/>
    </location>
</feature>
<dbReference type="InterPro" id="IPR044068">
    <property type="entry name" value="CB"/>
</dbReference>
<name>A0A3E2TLY3_9FIRM</name>
<comment type="caution">
    <text evidence="5">The sequence shown here is derived from an EMBL/GenBank/DDBJ whole genome shotgun (WGS) entry which is preliminary data.</text>
</comment>
<evidence type="ECO:0000259" key="4">
    <source>
        <dbReference type="PROSITE" id="PS51900"/>
    </source>
</evidence>
<protein>
    <recommendedName>
        <fullName evidence="4">Core-binding (CB) domain-containing protein</fullName>
    </recommendedName>
</protein>
<evidence type="ECO:0000256" key="2">
    <source>
        <dbReference type="ARBA" id="ARBA00023125"/>
    </source>
</evidence>